<dbReference type="Proteomes" id="UP000619260">
    <property type="component" value="Unassembled WGS sequence"/>
</dbReference>
<keyword evidence="3" id="KW-1133">Transmembrane helix</keyword>
<feature type="transmembrane region" description="Helical" evidence="3">
    <location>
        <begin position="219"/>
        <end position="239"/>
    </location>
</feature>
<feature type="transmembrane region" description="Helical" evidence="3">
    <location>
        <begin position="408"/>
        <end position="426"/>
    </location>
</feature>
<keyword evidence="5" id="KW-1185">Reference proteome</keyword>
<evidence type="ECO:0000256" key="2">
    <source>
        <dbReference type="ARBA" id="ARBA00022803"/>
    </source>
</evidence>
<keyword evidence="3" id="KW-0812">Transmembrane</keyword>
<comment type="caution">
    <text evidence="4">The sequence shown here is derived from an EMBL/GenBank/DDBJ whole genome shotgun (WGS) entry which is preliminary data.</text>
</comment>
<protein>
    <recommendedName>
        <fullName evidence="6">Tetratricopeptide repeat protein</fullName>
    </recommendedName>
</protein>
<proteinExistence type="predicted"/>
<evidence type="ECO:0000256" key="3">
    <source>
        <dbReference type="SAM" id="Phobius"/>
    </source>
</evidence>
<dbReference type="InterPro" id="IPR019734">
    <property type="entry name" value="TPR_rpt"/>
</dbReference>
<dbReference type="InterPro" id="IPR051012">
    <property type="entry name" value="CellSynth/LPSAsmb/PSIAsmb"/>
</dbReference>
<dbReference type="RefSeq" id="WP_203898880.1">
    <property type="nucleotide sequence ID" value="NZ_BOPF01000007.1"/>
</dbReference>
<name>A0A8J3YJK6_9ACTN</name>
<dbReference type="AlphaFoldDB" id="A0A8J3YJK6"/>
<keyword evidence="3" id="KW-0472">Membrane</keyword>
<feature type="transmembrane region" description="Helical" evidence="3">
    <location>
        <begin position="286"/>
        <end position="310"/>
    </location>
</feature>
<accession>A0A8J3YJK6</accession>
<feature type="transmembrane region" description="Helical" evidence="3">
    <location>
        <begin position="245"/>
        <end position="265"/>
    </location>
</feature>
<evidence type="ECO:0000313" key="4">
    <source>
        <dbReference type="EMBL" id="GIJ45318.1"/>
    </source>
</evidence>
<evidence type="ECO:0000313" key="5">
    <source>
        <dbReference type="Proteomes" id="UP000619260"/>
    </source>
</evidence>
<sequence>MDTEAGPAQLARAQALLEIGRYDAARREVTALLVVEPHHAEALCLLARTHQGEDNLPAMRDAARHAVEADPEHQDGHMLLAFALVALEDPAAALASALEAVRLQPDNWRGHSALAMAELGQGHPRRALRAAAHAVGLEPQHPGPHFIRGLLFDQIGLKRKARASYRRTLALDPGHTEAMTRLGRLAIGDARVSEAARLLGAALSEAPTDHDARTQLDRLLFGVGGWAMLAVWFSGALGLFTAFPWMWATVFLPPVLWYVWAARTWRSLSPGLRGYARRMLRVDVRARVRLVGLALCTLSAVALTVCGSMLEPEDRPPAWLLIPTVAHLLVLFAMGIAVALVDRRVAGPPQAGPRPADAVAAPTDMLAEHRDASFAGRFAWRMFRTGAVLSLVPWGISMDPPEAWPVRAPIAGAALAALVGYGWWVRRRLLRRPGPPNALLGLLLTPLALGMLVELVVILAAAVLPTAALPLPDLIGVPGFIAIVFGVPAWIGGLLSAGVTGVGRLLRRIGHRRSS</sequence>
<dbReference type="SUPFAM" id="SSF48452">
    <property type="entry name" value="TPR-like"/>
    <property type="match status" value="1"/>
</dbReference>
<dbReference type="PANTHER" id="PTHR45586">
    <property type="entry name" value="TPR REPEAT-CONTAINING PROTEIN PA4667"/>
    <property type="match status" value="1"/>
</dbReference>
<dbReference type="SMART" id="SM00028">
    <property type="entry name" value="TPR"/>
    <property type="match status" value="6"/>
</dbReference>
<evidence type="ECO:0008006" key="6">
    <source>
        <dbReference type="Google" id="ProtNLM"/>
    </source>
</evidence>
<keyword evidence="2" id="KW-0802">TPR repeat</keyword>
<reference evidence="4" key="1">
    <citation type="submission" date="2021-01" db="EMBL/GenBank/DDBJ databases">
        <title>Whole genome shotgun sequence of Virgisporangium aliadipatigenens NBRC 105644.</title>
        <authorList>
            <person name="Komaki H."/>
            <person name="Tamura T."/>
        </authorList>
    </citation>
    <scope>NUCLEOTIDE SEQUENCE</scope>
    <source>
        <strain evidence="4">NBRC 105644</strain>
    </source>
</reference>
<gene>
    <name evidence="4" type="ORF">Val02_22040</name>
</gene>
<dbReference type="PANTHER" id="PTHR45586:SF1">
    <property type="entry name" value="LIPOPOLYSACCHARIDE ASSEMBLY PROTEIN B"/>
    <property type="match status" value="1"/>
</dbReference>
<evidence type="ECO:0000256" key="1">
    <source>
        <dbReference type="ARBA" id="ARBA00022737"/>
    </source>
</evidence>
<dbReference type="Gene3D" id="1.25.40.10">
    <property type="entry name" value="Tetratricopeptide repeat domain"/>
    <property type="match status" value="1"/>
</dbReference>
<feature type="transmembrane region" description="Helical" evidence="3">
    <location>
        <begin position="480"/>
        <end position="506"/>
    </location>
</feature>
<feature type="transmembrane region" description="Helical" evidence="3">
    <location>
        <begin position="378"/>
        <end position="396"/>
    </location>
</feature>
<dbReference type="EMBL" id="BOPF01000007">
    <property type="protein sequence ID" value="GIJ45318.1"/>
    <property type="molecule type" value="Genomic_DNA"/>
</dbReference>
<organism evidence="4 5">
    <name type="scientific">Virgisporangium aliadipatigenens</name>
    <dbReference type="NCBI Taxonomy" id="741659"/>
    <lineage>
        <taxon>Bacteria</taxon>
        <taxon>Bacillati</taxon>
        <taxon>Actinomycetota</taxon>
        <taxon>Actinomycetes</taxon>
        <taxon>Micromonosporales</taxon>
        <taxon>Micromonosporaceae</taxon>
        <taxon>Virgisporangium</taxon>
    </lineage>
</organism>
<keyword evidence="1" id="KW-0677">Repeat</keyword>
<feature type="transmembrane region" description="Helical" evidence="3">
    <location>
        <begin position="316"/>
        <end position="341"/>
    </location>
</feature>
<dbReference type="Pfam" id="PF13432">
    <property type="entry name" value="TPR_16"/>
    <property type="match status" value="2"/>
</dbReference>
<feature type="transmembrane region" description="Helical" evidence="3">
    <location>
        <begin position="438"/>
        <end position="468"/>
    </location>
</feature>
<dbReference type="InterPro" id="IPR011990">
    <property type="entry name" value="TPR-like_helical_dom_sf"/>
</dbReference>